<accession>A0A841H1D7</accession>
<evidence type="ECO:0000313" key="2">
    <source>
        <dbReference type="Proteomes" id="UP000582837"/>
    </source>
</evidence>
<sequence>MTNDRFAQEGVRALDALVDAGLLTSADTTTTTPRFTLGPDGGSGEAVVPAKTYELTDAGRAAYRTYESGVGSVGAFCYGRWESEIVGFTDPAESSEGNLTTVTYTRRLADTPSWAAVPVLASRSTTRRHGAAGPEQLRMYLVRTDTGWVRTGG</sequence>
<gene>
    <name evidence="1" type="ORF">HNQ61_003551</name>
</gene>
<reference evidence="1 2" key="1">
    <citation type="submission" date="2020-08" db="EMBL/GenBank/DDBJ databases">
        <title>Genomic Encyclopedia of Type Strains, Phase IV (KMG-IV): sequencing the most valuable type-strain genomes for metagenomic binning, comparative biology and taxonomic classification.</title>
        <authorList>
            <person name="Goeker M."/>
        </authorList>
    </citation>
    <scope>NUCLEOTIDE SEQUENCE [LARGE SCALE GENOMIC DNA]</scope>
    <source>
        <strain evidence="1 2">DSM 29007</strain>
    </source>
</reference>
<comment type="caution">
    <text evidence="1">The sequence shown here is derived from an EMBL/GenBank/DDBJ whole genome shotgun (WGS) entry which is preliminary data.</text>
</comment>
<keyword evidence="2" id="KW-1185">Reference proteome</keyword>
<dbReference type="EMBL" id="JACHIA010000011">
    <property type="protein sequence ID" value="MBB6071891.1"/>
    <property type="molecule type" value="Genomic_DNA"/>
</dbReference>
<proteinExistence type="predicted"/>
<name>A0A841H1D7_9BACT</name>
<organism evidence="1 2">
    <name type="scientific">Longimicrobium terrae</name>
    <dbReference type="NCBI Taxonomy" id="1639882"/>
    <lineage>
        <taxon>Bacteria</taxon>
        <taxon>Pseudomonadati</taxon>
        <taxon>Gemmatimonadota</taxon>
        <taxon>Longimicrobiia</taxon>
        <taxon>Longimicrobiales</taxon>
        <taxon>Longimicrobiaceae</taxon>
        <taxon>Longimicrobium</taxon>
    </lineage>
</organism>
<protein>
    <submittedName>
        <fullName evidence="1">Uncharacterized protein</fullName>
    </submittedName>
</protein>
<evidence type="ECO:0000313" key="1">
    <source>
        <dbReference type="EMBL" id="MBB6071891.1"/>
    </source>
</evidence>
<dbReference type="RefSeq" id="WP_170035341.1">
    <property type="nucleotide sequence ID" value="NZ_JABDTL010000001.1"/>
</dbReference>
<dbReference type="Proteomes" id="UP000582837">
    <property type="component" value="Unassembled WGS sequence"/>
</dbReference>
<dbReference type="AlphaFoldDB" id="A0A841H1D7"/>